<evidence type="ECO:0000313" key="5">
    <source>
        <dbReference type="WBParaSite" id="Pan_g6025.t1"/>
    </source>
</evidence>
<evidence type="ECO:0000256" key="2">
    <source>
        <dbReference type="SAM" id="MobiDB-lite"/>
    </source>
</evidence>
<dbReference type="InterPro" id="IPR004087">
    <property type="entry name" value="KH_dom"/>
</dbReference>
<dbReference type="SMART" id="SM00322">
    <property type="entry name" value="KH"/>
    <property type="match status" value="1"/>
</dbReference>
<evidence type="ECO:0000259" key="3">
    <source>
        <dbReference type="SMART" id="SM00322"/>
    </source>
</evidence>
<dbReference type="InterPro" id="IPR055256">
    <property type="entry name" value="KH_1_KHDC4/BBP-like"/>
</dbReference>
<dbReference type="PANTHER" id="PTHR11208:SF125">
    <property type="entry name" value="KH DOMAIN-CONTAINING RNA-BINDING PROTEIN QKI"/>
    <property type="match status" value="1"/>
</dbReference>
<name>A0A7E4W4M4_PANRE</name>
<proteinExistence type="predicted"/>
<keyword evidence="4" id="KW-1185">Reference proteome</keyword>
<dbReference type="SUPFAM" id="SSF54791">
    <property type="entry name" value="Eukaryotic type KH-domain (KH-domain type I)"/>
    <property type="match status" value="1"/>
</dbReference>
<reference evidence="5" key="2">
    <citation type="submission" date="2020-10" db="UniProtKB">
        <authorList>
            <consortium name="WormBaseParasite"/>
        </authorList>
    </citation>
    <scope>IDENTIFICATION</scope>
</reference>
<feature type="compositionally biased region" description="Pro residues" evidence="2">
    <location>
        <begin position="290"/>
        <end position="301"/>
    </location>
</feature>
<dbReference type="PANTHER" id="PTHR11208">
    <property type="entry name" value="RNA-BINDING PROTEIN RELATED"/>
    <property type="match status" value="1"/>
</dbReference>
<dbReference type="Proteomes" id="UP000492821">
    <property type="component" value="Unassembled WGS sequence"/>
</dbReference>
<dbReference type="GO" id="GO:0048024">
    <property type="term" value="P:regulation of mRNA splicing, via spliceosome"/>
    <property type="evidence" value="ECO:0007669"/>
    <property type="project" value="TreeGrafter"/>
</dbReference>
<sequence>MASSSRSSSPDSAASINMLIRSESGTTVSSGGSDHVALGPLANVVLRNAESLPEAKPRGTRRQQRTVAGEKLAELMRLCSHEYAANESYYHAINALLREITNANISSPPPASVVTASLSNTSVDSGVSSLPALKIQPVLPAAPKCRDMPFSMSRQIPIPENPHFNLIGRIVGPRGLTIRELETKYQCRIYVRGQGSVRDPKKAEALMNKPGWEHLKEGLHVLVIAGGYSEAEVVCRLKAAAHFLNRLIHPQCFDAFKKRQLVSLALMNGTFRPPNNKSARSESSTTTKPTLPPPPQVVGAI</sequence>
<dbReference type="Pfam" id="PF22675">
    <property type="entry name" value="KH-I_KHDC4-BBP"/>
    <property type="match status" value="1"/>
</dbReference>
<keyword evidence="1" id="KW-0694">RNA-binding</keyword>
<dbReference type="WBParaSite" id="Pan_g6025.t1">
    <property type="protein sequence ID" value="Pan_g6025.t1"/>
    <property type="gene ID" value="Pan_g6025"/>
</dbReference>
<protein>
    <submittedName>
        <fullName evidence="5">KH domain-containing protein</fullName>
    </submittedName>
</protein>
<dbReference type="GO" id="GO:0005634">
    <property type="term" value="C:nucleus"/>
    <property type="evidence" value="ECO:0007669"/>
    <property type="project" value="TreeGrafter"/>
</dbReference>
<dbReference type="Gene3D" id="3.30.1370.10">
    <property type="entry name" value="K Homology domain, type 1"/>
    <property type="match status" value="1"/>
</dbReference>
<dbReference type="AlphaFoldDB" id="A0A7E4W4M4"/>
<feature type="domain" description="K Homology" evidence="3">
    <location>
        <begin position="150"/>
        <end position="249"/>
    </location>
</feature>
<feature type="compositionally biased region" description="Polar residues" evidence="2">
    <location>
        <begin position="273"/>
        <end position="284"/>
    </location>
</feature>
<feature type="region of interest" description="Disordered" evidence="2">
    <location>
        <begin position="272"/>
        <end position="301"/>
    </location>
</feature>
<dbReference type="GO" id="GO:0003729">
    <property type="term" value="F:mRNA binding"/>
    <property type="evidence" value="ECO:0007669"/>
    <property type="project" value="TreeGrafter"/>
</dbReference>
<dbReference type="InterPro" id="IPR045071">
    <property type="entry name" value="BBP-like"/>
</dbReference>
<organism evidence="4 5">
    <name type="scientific">Panagrellus redivivus</name>
    <name type="common">Microworm</name>
    <dbReference type="NCBI Taxonomy" id="6233"/>
    <lineage>
        <taxon>Eukaryota</taxon>
        <taxon>Metazoa</taxon>
        <taxon>Ecdysozoa</taxon>
        <taxon>Nematoda</taxon>
        <taxon>Chromadorea</taxon>
        <taxon>Rhabditida</taxon>
        <taxon>Tylenchina</taxon>
        <taxon>Panagrolaimomorpha</taxon>
        <taxon>Panagrolaimoidea</taxon>
        <taxon>Panagrolaimidae</taxon>
        <taxon>Panagrellus</taxon>
    </lineage>
</organism>
<evidence type="ECO:0000256" key="1">
    <source>
        <dbReference type="ARBA" id="ARBA00022884"/>
    </source>
</evidence>
<evidence type="ECO:0000313" key="4">
    <source>
        <dbReference type="Proteomes" id="UP000492821"/>
    </source>
</evidence>
<reference evidence="4" key="1">
    <citation type="journal article" date="2013" name="Genetics">
        <title>The draft genome and transcriptome of Panagrellus redivivus are shaped by the harsh demands of a free-living lifestyle.</title>
        <authorList>
            <person name="Srinivasan J."/>
            <person name="Dillman A.R."/>
            <person name="Macchietto M.G."/>
            <person name="Heikkinen L."/>
            <person name="Lakso M."/>
            <person name="Fracchia K.M."/>
            <person name="Antoshechkin I."/>
            <person name="Mortazavi A."/>
            <person name="Wong G."/>
            <person name="Sternberg P.W."/>
        </authorList>
    </citation>
    <scope>NUCLEOTIDE SEQUENCE [LARGE SCALE GENOMIC DNA]</scope>
    <source>
        <strain evidence="4">MT8872</strain>
    </source>
</reference>
<dbReference type="InterPro" id="IPR036612">
    <property type="entry name" value="KH_dom_type_1_sf"/>
</dbReference>
<accession>A0A7E4W4M4</accession>